<dbReference type="STRING" id="1202772.A0A1V9YCF3"/>
<dbReference type="OrthoDB" id="427280at2759"/>
<feature type="region of interest" description="Disordered" evidence="3">
    <location>
        <begin position="380"/>
        <end position="400"/>
    </location>
</feature>
<protein>
    <submittedName>
        <fullName evidence="5">Thioredoxin domain containing 5-like</fullName>
    </submittedName>
</protein>
<dbReference type="PANTHER" id="PTHR45672">
    <property type="entry name" value="PROTEIN DISULFIDE-ISOMERASE C17H9.14C-RELATED"/>
    <property type="match status" value="1"/>
</dbReference>
<comment type="caution">
    <text evidence="5">The sequence shown here is derived from an EMBL/GenBank/DDBJ whole genome shotgun (WGS) entry which is preliminary data.</text>
</comment>
<dbReference type="InterPro" id="IPR017937">
    <property type="entry name" value="Thioredoxin_CS"/>
</dbReference>
<gene>
    <name evidence="5" type="ORF">ACHHYP_14718</name>
</gene>
<dbReference type="SUPFAM" id="SSF52833">
    <property type="entry name" value="Thioredoxin-like"/>
    <property type="match status" value="3"/>
</dbReference>
<dbReference type="AlphaFoldDB" id="A0A1V9YCF3"/>
<dbReference type="GO" id="GO:0005783">
    <property type="term" value="C:endoplasmic reticulum"/>
    <property type="evidence" value="ECO:0007669"/>
    <property type="project" value="TreeGrafter"/>
</dbReference>
<sequence length="400" mass="43571">MMGAMLQTALTLKDHGNVHVARVDADVNKALGMRFAITGYPTLLLLRGGRVYEFKDVRDPKLMTAFALKDYETMESHPIPPRQGAPPSKKTTDAPLDVVVLTTDDVRALSKPALVMFHAPWCGHCNKLLPTFGNVATALLGEVRVGSIDGTNKLNQPLVQAFSITAYPTVMMLHDGQYTPFEGERSIEALSAFAQGGYKTAEGTLPLPTIPTPMAPAKKTMEPVEMAPSVHVADWTTETFDTHMQGPANGTSELVLVEFYAQWCGPCRAFSAVYEEIAAELKKTSNVAVVRIDGAIDEELRTRLGVENYPTLLLVDKTNARVYKFMGKQRTKEALLDFVESGHMEQEGVALVLPSSKLSMLLQLVAAIAVISGGVRWSMKAGRGGKKVTKGPKNTKKKIQ</sequence>
<keyword evidence="2" id="KW-0732">Signal</keyword>
<keyword evidence="6" id="KW-1185">Reference proteome</keyword>
<feature type="compositionally biased region" description="Basic residues" evidence="3">
    <location>
        <begin position="383"/>
        <end position="400"/>
    </location>
</feature>
<evidence type="ECO:0000256" key="3">
    <source>
        <dbReference type="SAM" id="MobiDB-lite"/>
    </source>
</evidence>
<organism evidence="5 6">
    <name type="scientific">Achlya hypogyna</name>
    <name type="common">Oomycete</name>
    <name type="synonym">Protoachlya hypogyna</name>
    <dbReference type="NCBI Taxonomy" id="1202772"/>
    <lineage>
        <taxon>Eukaryota</taxon>
        <taxon>Sar</taxon>
        <taxon>Stramenopiles</taxon>
        <taxon>Oomycota</taxon>
        <taxon>Saprolegniomycetes</taxon>
        <taxon>Saprolegniales</taxon>
        <taxon>Achlyaceae</taxon>
        <taxon>Achlya</taxon>
    </lineage>
</organism>
<name>A0A1V9YCF3_ACHHY</name>
<proteinExistence type="inferred from homology"/>
<dbReference type="GO" id="GO:0006457">
    <property type="term" value="P:protein folding"/>
    <property type="evidence" value="ECO:0007669"/>
    <property type="project" value="TreeGrafter"/>
</dbReference>
<reference evidence="5 6" key="1">
    <citation type="journal article" date="2014" name="Genome Biol. Evol.">
        <title>The secreted proteins of Achlya hypogyna and Thraustotheca clavata identify the ancestral oomycete secretome and reveal gene acquisitions by horizontal gene transfer.</title>
        <authorList>
            <person name="Misner I."/>
            <person name="Blouin N."/>
            <person name="Leonard G."/>
            <person name="Richards T.A."/>
            <person name="Lane C.E."/>
        </authorList>
    </citation>
    <scope>NUCLEOTIDE SEQUENCE [LARGE SCALE GENOMIC DNA]</scope>
    <source>
        <strain evidence="5 6">ATCC 48635</strain>
    </source>
</reference>
<dbReference type="CDD" id="cd02961">
    <property type="entry name" value="PDI_a_family"/>
    <property type="match status" value="3"/>
</dbReference>
<evidence type="ECO:0000259" key="4">
    <source>
        <dbReference type="PROSITE" id="PS51352"/>
    </source>
</evidence>
<feature type="domain" description="Thioredoxin" evidence="4">
    <location>
        <begin position="221"/>
        <end position="344"/>
    </location>
</feature>
<dbReference type="InterPro" id="IPR036249">
    <property type="entry name" value="Thioredoxin-like_sf"/>
</dbReference>
<dbReference type="Gene3D" id="3.40.30.10">
    <property type="entry name" value="Glutaredoxin"/>
    <property type="match status" value="3"/>
</dbReference>
<accession>A0A1V9YCF3</accession>
<evidence type="ECO:0000256" key="2">
    <source>
        <dbReference type="ARBA" id="ARBA00022729"/>
    </source>
</evidence>
<dbReference type="EMBL" id="JNBR01002154">
    <property type="protein sequence ID" value="OQR83433.1"/>
    <property type="molecule type" value="Genomic_DNA"/>
</dbReference>
<dbReference type="PROSITE" id="PS51352">
    <property type="entry name" value="THIOREDOXIN_2"/>
    <property type="match status" value="2"/>
</dbReference>
<dbReference type="InterPro" id="IPR051063">
    <property type="entry name" value="PDI"/>
</dbReference>
<dbReference type="Pfam" id="PF00085">
    <property type="entry name" value="Thioredoxin"/>
    <property type="match status" value="3"/>
</dbReference>
<evidence type="ECO:0000313" key="6">
    <source>
        <dbReference type="Proteomes" id="UP000243579"/>
    </source>
</evidence>
<comment type="similarity">
    <text evidence="1">Belongs to the protein disulfide isomerase family.</text>
</comment>
<dbReference type="Proteomes" id="UP000243579">
    <property type="component" value="Unassembled WGS sequence"/>
</dbReference>
<dbReference type="InterPro" id="IPR013766">
    <property type="entry name" value="Thioredoxin_domain"/>
</dbReference>
<evidence type="ECO:0000256" key="1">
    <source>
        <dbReference type="ARBA" id="ARBA00006347"/>
    </source>
</evidence>
<dbReference type="GO" id="GO:0003756">
    <property type="term" value="F:protein disulfide isomerase activity"/>
    <property type="evidence" value="ECO:0007669"/>
    <property type="project" value="TreeGrafter"/>
</dbReference>
<dbReference type="PANTHER" id="PTHR45672:SF3">
    <property type="entry name" value="THIOREDOXIN DOMAIN-CONTAINING PROTEIN 5"/>
    <property type="match status" value="1"/>
</dbReference>
<dbReference type="PROSITE" id="PS00194">
    <property type="entry name" value="THIOREDOXIN_1"/>
    <property type="match status" value="1"/>
</dbReference>
<evidence type="ECO:0000313" key="5">
    <source>
        <dbReference type="EMBL" id="OQR83433.1"/>
    </source>
</evidence>
<feature type="domain" description="Thioredoxin" evidence="4">
    <location>
        <begin position="79"/>
        <end position="199"/>
    </location>
</feature>